<keyword evidence="2" id="KW-1185">Reference proteome</keyword>
<gene>
    <name evidence="1" type="ORF">CHS0354_021249</name>
</gene>
<dbReference type="Proteomes" id="UP001195483">
    <property type="component" value="Unassembled WGS sequence"/>
</dbReference>
<organism evidence="1 2">
    <name type="scientific">Potamilus streckersoni</name>
    <dbReference type="NCBI Taxonomy" id="2493646"/>
    <lineage>
        <taxon>Eukaryota</taxon>
        <taxon>Metazoa</taxon>
        <taxon>Spiralia</taxon>
        <taxon>Lophotrochozoa</taxon>
        <taxon>Mollusca</taxon>
        <taxon>Bivalvia</taxon>
        <taxon>Autobranchia</taxon>
        <taxon>Heteroconchia</taxon>
        <taxon>Palaeoheterodonta</taxon>
        <taxon>Unionida</taxon>
        <taxon>Unionoidea</taxon>
        <taxon>Unionidae</taxon>
        <taxon>Ambleminae</taxon>
        <taxon>Lampsilini</taxon>
        <taxon>Potamilus</taxon>
    </lineage>
</organism>
<reference evidence="1" key="1">
    <citation type="journal article" date="2021" name="Genome Biol. Evol.">
        <title>A High-Quality Reference Genome for a Parasitic Bivalve with Doubly Uniparental Inheritance (Bivalvia: Unionida).</title>
        <authorList>
            <person name="Smith C.H."/>
        </authorList>
    </citation>
    <scope>NUCLEOTIDE SEQUENCE</scope>
    <source>
        <strain evidence="1">CHS0354</strain>
    </source>
</reference>
<protein>
    <submittedName>
        <fullName evidence="1">Uncharacterized protein</fullName>
    </submittedName>
</protein>
<proteinExistence type="predicted"/>
<name>A0AAE0VNI4_9BIVA</name>
<dbReference type="AlphaFoldDB" id="A0AAE0VNI4"/>
<comment type="caution">
    <text evidence="1">The sequence shown here is derived from an EMBL/GenBank/DDBJ whole genome shotgun (WGS) entry which is preliminary data.</text>
</comment>
<evidence type="ECO:0000313" key="1">
    <source>
        <dbReference type="EMBL" id="KAK3584788.1"/>
    </source>
</evidence>
<reference evidence="1" key="2">
    <citation type="journal article" date="2021" name="Genome Biol. Evol.">
        <title>Developing a high-quality reference genome for a parasitic bivalve with doubly uniparental inheritance (Bivalvia: Unionida).</title>
        <authorList>
            <person name="Smith C.H."/>
        </authorList>
    </citation>
    <scope>NUCLEOTIDE SEQUENCE</scope>
    <source>
        <strain evidence="1">CHS0354</strain>
        <tissue evidence="1">Mantle</tissue>
    </source>
</reference>
<feature type="non-terminal residue" evidence="1">
    <location>
        <position position="1"/>
    </location>
</feature>
<sequence length="96" mass="10908">RKSPNSFDVAQDMLNNEAEDNMNSRPDIYSPEVDVMEKLNENQRKIKNATDVVIEDDANDNALFVLLTSQAEQIQMQKKLMKAFTCISKPNSGIFI</sequence>
<reference evidence="1" key="3">
    <citation type="submission" date="2023-05" db="EMBL/GenBank/DDBJ databases">
        <authorList>
            <person name="Smith C.H."/>
        </authorList>
    </citation>
    <scope>NUCLEOTIDE SEQUENCE</scope>
    <source>
        <strain evidence="1">CHS0354</strain>
        <tissue evidence="1">Mantle</tissue>
    </source>
</reference>
<dbReference type="EMBL" id="JAEAOA010001308">
    <property type="protein sequence ID" value="KAK3584788.1"/>
    <property type="molecule type" value="Genomic_DNA"/>
</dbReference>
<accession>A0AAE0VNI4</accession>
<evidence type="ECO:0000313" key="2">
    <source>
        <dbReference type="Proteomes" id="UP001195483"/>
    </source>
</evidence>